<dbReference type="SMART" id="SM00765">
    <property type="entry name" value="MANEC"/>
    <property type="match status" value="1"/>
</dbReference>
<reference evidence="9" key="1">
    <citation type="submission" date="2025-08" db="UniProtKB">
        <authorList>
            <consortium name="Ensembl"/>
        </authorList>
    </citation>
    <scope>IDENTIFICATION</scope>
</reference>
<feature type="compositionally biased region" description="Low complexity" evidence="5">
    <location>
        <begin position="207"/>
        <end position="308"/>
    </location>
</feature>
<evidence type="ECO:0000313" key="10">
    <source>
        <dbReference type="Proteomes" id="UP000261600"/>
    </source>
</evidence>
<dbReference type="AlphaFoldDB" id="A0A3Q3QDT2"/>
<sequence length="401" mass="42587">MSPPESSRLTWTRRLLVSAAAMLMMASLPVSAVEPETCFSRQHQNAIVNFRLALTRAVTANDARVVRSERDCVLACCSEEIKPGAKCNMAVFNANKHAGDDNCFLFHCQTEQDCPLMKAQEGINTYDIYKGNRICFSSKPQNKMAKKGKPHPVSSSTTTWLTLSSSTSLPVVTAGKEAEHRTTDKPQPNGGTTITTTTTTPPPPTTPTTTPSTTTALHPTTTPTTTTTIPTTTTTIPTTTTTIPTTTTTIPTTTTTIPTTTTTIPTTTTTIPTTTTTIPTTTTTIPTTTTTIPTTTTTTTPTTTTTTPLPTSTVATTTELSTMRTAPDASLVIVPKGAVQSDQADRTGAAQGAVKSGVVAFTVLGLAVLTLALAIGGRKAMESFDRRHYTRLELNDLHYEV</sequence>
<feature type="region of interest" description="Disordered" evidence="5">
    <location>
        <begin position="141"/>
        <end position="308"/>
    </location>
</feature>
<evidence type="ECO:0000256" key="3">
    <source>
        <dbReference type="ARBA" id="ARBA00023136"/>
    </source>
</evidence>
<comment type="subcellular location">
    <subcellularLocation>
        <location evidence="1">Membrane</location>
    </subcellularLocation>
</comment>
<feature type="signal peptide" evidence="7">
    <location>
        <begin position="1"/>
        <end position="32"/>
    </location>
</feature>
<evidence type="ECO:0000256" key="5">
    <source>
        <dbReference type="SAM" id="MobiDB-lite"/>
    </source>
</evidence>
<keyword evidence="4" id="KW-0325">Glycoprotein</keyword>
<evidence type="ECO:0000256" key="2">
    <source>
        <dbReference type="ARBA" id="ARBA00022729"/>
    </source>
</evidence>
<dbReference type="Proteomes" id="UP000261600">
    <property type="component" value="Unplaced"/>
</dbReference>
<keyword evidence="6" id="KW-1133">Transmembrane helix</keyword>
<dbReference type="STRING" id="43700.ENSMALP00000010416"/>
<protein>
    <recommendedName>
        <fullName evidence="8">MANSC domain-containing protein</fullName>
    </recommendedName>
</protein>
<organism evidence="9 10">
    <name type="scientific">Monopterus albus</name>
    <name type="common">Swamp eel</name>
    <dbReference type="NCBI Taxonomy" id="43700"/>
    <lineage>
        <taxon>Eukaryota</taxon>
        <taxon>Metazoa</taxon>
        <taxon>Chordata</taxon>
        <taxon>Craniata</taxon>
        <taxon>Vertebrata</taxon>
        <taxon>Euteleostomi</taxon>
        <taxon>Actinopterygii</taxon>
        <taxon>Neopterygii</taxon>
        <taxon>Teleostei</taxon>
        <taxon>Neoteleostei</taxon>
        <taxon>Acanthomorphata</taxon>
        <taxon>Anabantaria</taxon>
        <taxon>Synbranchiformes</taxon>
        <taxon>Synbranchidae</taxon>
        <taxon>Monopterus</taxon>
    </lineage>
</organism>
<keyword evidence="2 7" id="KW-0732">Signal</keyword>
<feature type="transmembrane region" description="Helical" evidence="6">
    <location>
        <begin position="358"/>
        <end position="377"/>
    </location>
</feature>
<accession>A0A3Q3QDT2</accession>
<reference evidence="9" key="2">
    <citation type="submission" date="2025-09" db="UniProtKB">
        <authorList>
            <consortium name="Ensembl"/>
        </authorList>
    </citation>
    <scope>IDENTIFICATION</scope>
</reference>
<proteinExistence type="predicted"/>
<keyword evidence="3 6" id="KW-0472">Membrane</keyword>
<evidence type="ECO:0000256" key="4">
    <source>
        <dbReference type="ARBA" id="ARBA00023180"/>
    </source>
</evidence>
<dbReference type="GO" id="GO:0016020">
    <property type="term" value="C:membrane"/>
    <property type="evidence" value="ECO:0007669"/>
    <property type="project" value="UniProtKB-SubCell"/>
</dbReference>
<dbReference type="InterPro" id="IPR011106">
    <property type="entry name" value="MANSC_N"/>
</dbReference>
<evidence type="ECO:0000313" key="9">
    <source>
        <dbReference type="Ensembl" id="ENSMALP00000010416.1"/>
    </source>
</evidence>
<keyword evidence="10" id="KW-1185">Reference proteome</keyword>
<evidence type="ECO:0000259" key="8">
    <source>
        <dbReference type="PROSITE" id="PS50986"/>
    </source>
</evidence>
<evidence type="ECO:0000256" key="6">
    <source>
        <dbReference type="SAM" id="Phobius"/>
    </source>
</evidence>
<dbReference type="PROSITE" id="PS50986">
    <property type="entry name" value="MANSC"/>
    <property type="match status" value="1"/>
</dbReference>
<evidence type="ECO:0000256" key="1">
    <source>
        <dbReference type="ARBA" id="ARBA00004370"/>
    </source>
</evidence>
<feature type="compositionally biased region" description="Low complexity" evidence="5">
    <location>
        <begin position="154"/>
        <end position="169"/>
    </location>
</feature>
<feature type="domain" description="MANSC" evidence="8">
    <location>
        <begin position="42"/>
        <end position="125"/>
    </location>
</feature>
<dbReference type="Ensembl" id="ENSMALT00000010639.1">
    <property type="protein sequence ID" value="ENSMALP00000010416.1"/>
    <property type="gene ID" value="ENSMALG00000007412.1"/>
</dbReference>
<keyword evidence="6" id="KW-0812">Transmembrane</keyword>
<dbReference type="InterPro" id="IPR013980">
    <property type="entry name" value="MANSC_dom"/>
</dbReference>
<name>A0A3Q3QDT2_MONAL</name>
<dbReference type="Pfam" id="PF07502">
    <property type="entry name" value="MANEC"/>
    <property type="match status" value="1"/>
</dbReference>
<evidence type="ECO:0000256" key="7">
    <source>
        <dbReference type="SAM" id="SignalP"/>
    </source>
</evidence>
<feature type="chain" id="PRO_5018731582" description="MANSC domain-containing protein" evidence="7">
    <location>
        <begin position="33"/>
        <end position="401"/>
    </location>
</feature>